<keyword evidence="10 19" id="KW-0378">Hydrolase</keyword>
<dbReference type="InterPro" id="IPR017945">
    <property type="entry name" value="DHBP_synth_RibB-like_a/b_dom"/>
</dbReference>
<feature type="binding site" evidence="19">
    <location>
        <position position="276"/>
    </location>
    <ligand>
        <name>GTP</name>
        <dbReference type="ChEBI" id="CHEBI:37565"/>
    </ligand>
</feature>
<dbReference type="InterPro" id="IPR016299">
    <property type="entry name" value="Riboflavin_synth_RibBA"/>
</dbReference>
<dbReference type="GO" id="GO:0030145">
    <property type="term" value="F:manganese ion binding"/>
    <property type="evidence" value="ECO:0007669"/>
    <property type="project" value="UniProtKB-UniRule"/>
</dbReference>
<reference evidence="28 29" key="1">
    <citation type="submission" date="2018-08" db="EMBL/GenBank/DDBJ databases">
        <title>A genome reference for cultivated species of the human gut microbiota.</title>
        <authorList>
            <person name="Zou Y."/>
            <person name="Xue W."/>
            <person name="Luo G."/>
        </authorList>
    </citation>
    <scope>NUCLEOTIDE SEQUENCE [LARGE SCALE GENOMIC DNA]</scope>
    <source>
        <strain evidence="22 29">AF12-11</strain>
        <strain evidence="26 30">AF36-1BH</strain>
        <strain evidence="25 31">AF42-21</strain>
        <strain evidence="24 32">AM37-5</strain>
        <strain evidence="23 33">AM42-8</strain>
        <strain evidence="21 28">TF09-3</strain>
    </source>
</reference>
<comment type="similarity">
    <text evidence="19">In the C-terminal section; belongs to the GTP cyclohydrolase II family.</text>
</comment>
<feature type="binding site" evidence="19">
    <location>
        <position position="32"/>
    </location>
    <ligand>
        <name>Mg(2+)</name>
        <dbReference type="ChEBI" id="CHEBI:18420"/>
        <label>2</label>
    </ligand>
</feature>
<evidence type="ECO:0000256" key="13">
    <source>
        <dbReference type="ARBA" id="ARBA00023134"/>
    </source>
</evidence>
<evidence type="ECO:0000256" key="9">
    <source>
        <dbReference type="ARBA" id="ARBA00022741"/>
    </source>
</evidence>
<dbReference type="Proteomes" id="UP000266376">
    <property type="component" value="Unassembled WGS sequence"/>
</dbReference>
<keyword evidence="8 19" id="KW-0479">Metal-binding</keyword>
<dbReference type="FunFam" id="3.40.50.10990:FF:000001">
    <property type="entry name" value="Riboflavin biosynthesis protein RibBA"/>
    <property type="match status" value="1"/>
</dbReference>
<dbReference type="NCBIfam" id="NF006803">
    <property type="entry name" value="PRK09311.1"/>
    <property type="match status" value="1"/>
</dbReference>
<dbReference type="InterPro" id="IPR036144">
    <property type="entry name" value="RibA-like_sf"/>
</dbReference>
<dbReference type="HAMAP" id="MF_00180">
    <property type="entry name" value="RibB"/>
    <property type="match status" value="1"/>
</dbReference>
<dbReference type="Proteomes" id="UP000284742">
    <property type="component" value="Unassembled WGS sequence"/>
</dbReference>
<dbReference type="Proteomes" id="UP000261324">
    <property type="component" value="Unassembled WGS sequence"/>
</dbReference>
<dbReference type="EMBL" id="QSRA01000015">
    <property type="protein sequence ID" value="RGK81345.1"/>
    <property type="molecule type" value="Genomic_DNA"/>
</dbReference>
<evidence type="ECO:0000256" key="2">
    <source>
        <dbReference type="ARBA" id="ARBA00001936"/>
    </source>
</evidence>
<comment type="function">
    <text evidence="3 19">Catalyzes the conversion of D-ribulose 5-phosphate to formate and 3,4-dihydroxy-2-butanone 4-phosphate.</text>
</comment>
<feature type="binding site" evidence="19">
    <location>
        <position position="36"/>
    </location>
    <ligand>
        <name>D-ribulose 5-phosphate</name>
        <dbReference type="ChEBI" id="CHEBI:58121"/>
    </ligand>
</feature>
<dbReference type="Proteomes" id="UP000283325">
    <property type="component" value="Unassembled WGS sequence"/>
</dbReference>
<feature type="active site" description="Nucleophile; for GTP cyclohydrolase activity" evidence="19">
    <location>
        <position position="334"/>
    </location>
</feature>
<dbReference type="GO" id="GO:0005829">
    <property type="term" value="C:cytosol"/>
    <property type="evidence" value="ECO:0007669"/>
    <property type="project" value="TreeGrafter"/>
</dbReference>
<dbReference type="Gene3D" id="3.40.50.10990">
    <property type="entry name" value="GTP cyclohydrolase II"/>
    <property type="match status" value="1"/>
</dbReference>
<dbReference type="GO" id="GO:0003935">
    <property type="term" value="F:GTP cyclohydrolase II activity"/>
    <property type="evidence" value="ECO:0007669"/>
    <property type="project" value="UniProtKB-UniRule"/>
</dbReference>
<dbReference type="EMBL" id="QSHK01000011">
    <property type="protein sequence ID" value="RHC04251.1"/>
    <property type="molecule type" value="Genomic_DNA"/>
</dbReference>
<feature type="binding site" evidence="19">
    <location>
        <position position="360"/>
    </location>
    <ligand>
        <name>GTP</name>
        <dbReference type="ChEBI" id="CHEBI:37565"/>
    </ligand>
</feature>
<evidence type="ECO:0000256" key="6">
    <source>
        <dbReference type="ARBA" id="ARBA00005520"/>
    </source>
</evidence>
<dbReference type="GO" id="GO:0008686">
    <property type="term" value="F:3,4-dihydroxy-2-butanone-4-phosphate synthase activity"/>
    <property type="evidence" value="ECO:0007669"/>
    <property type="project" value="UniProtKB-UniRule"/>
</dbReference>
<evidence type="ECO:0000313" key="31">
    <source>
        <dbReference type="Proteomes" id="UP000284152"/>
    </source>
</evidence>
<evidence type="ECO:0000313" key="29">
    <source>
        <dbReference type="Proteomes" id="UP000266376"/>
    </source>
</evidence>
<evidence type="ECO:0000313" key="24">
    <source>
        <dbReference type="EMBL" id="RHC04251.1"/>
    </source>
</evidence>
<feature type="binding site" evidence="19">
    <location>
        <position position="355"/>
    </location>
    <ligand>
        <name>GTP</name>
        <dbReference type="ChEBI" id="CHEBI:37565"/>
    </ligand>
</feature>
<sequence length="405" mass="45828">MEQKYQYNTVEEAIRDLQDGKIILVTDDPDRENEGDMICAAQFATQENINFMATHAKGLICTPMSAELAAKLNFPQMVSENTDNHETAFTVSIDHVDTTTGISAAERAYTMMKCVDDTSRPEDFRRPGHVFPLVAKKGGVLVRNGHTEATTDLVRLAGLKECGVCCEIMKEDGTMMRTSELWELARKYHLTFITIKDLQDYLRIHEKHVKEEAVADLPTQYGEFKIHGYVNDITGEHHLALVKGEIGEGENVLCRVHSECLTGDAFGSLRCDCGLQLQTAMRQVEEEGRGIILYMRQEGRGIGLINKIKAYELQERGYDTVEANVQLGFAPDLREYWVGAQILSDLGVKSLRLLTNNPDKVYGLQDFGLEIKERVPLEIQPQKYDLNYMKTKQEKMGHIFKEIQL</sequence>
<dbReference type="Pfam" id="PF00925">
    <property type="entry name" value="GTP_cyclohydro2"/>
    <property type="match status" value="1"/>
</dbReference>
<keyword evidence="13 19" id="KW-0342">GTP-binding</keyword>
<dbReference type="GO" id="GO:0008270">
    <property type="term" value="F:zinc ion binding"/>
    <property type="evidence" value="ECO:0007669"/>
    <property type="project" value="UniProtKB-UniRule"/>
</dbReference>
<gene>
    <name evidence="19 27" type="primary">ribBA</name>
    <name evidence="27" type="ORF">DFSSTS7063_00104</name>
    <name evidence="25" type="ORF">DW054_12120</name>
    <name evidence="24" type="ORF">DW860_13015</name>
    <name evidence="23" type="ORF">DW924_10230</name>
    <name evidence="22" type="ORF">DWV67_11450</name>
    <name evidence="26" type="ORF">DWZ98_14560</name>
    <name evidence="21" type="ORF">DXC93_11255</name>
</gene>
<feature type="binding site" evidence="19">
    <location>
        <begin position="31"/>
        <end position="32"/>
    </location>
    <ligand>
        <name>D-ribulose 5-phosphate</name>
        <dbReference type="ChEBI" id="CHEBI:58121"/>
    </ligand>
</feature>
<evidence type="ECO:0000256" key="3">
    <source>
        <dbReference type="ARBA" id="ARBA00002284"/>
    </source>
</evidence>
<keyword evidence="14 19" id="KW-0464">Manganese</keyword>
<evidence type="ECO:0000256" key="11">
    <source>
        <dbReference type="ARBA" id="ARBA00022833"/>
    </source>
</evidence>
<evidence type="ECO:0000313" key="32">
    <source>
        <dbReference type="Proteomes" id="UP000284742"/>
    </source>
</evidence>
<dbReference type="InterPro" id="IPR032677">
    <property type="entry name" value="GTP_cyclohydro_II"/>
</dbReference>
<feature type="active site" description="Proton acceptor; for GTP cyclohydrolase activity" evidence="19">
    <location>
        <position position="332"/>
    </location>
</feature>
<comment type="function">
    <text evidence="17 19">Catalyzes the conversion of GTP to 2,5-diamino-6-ribosylamino-4(3H)-pyrimidinone 5'-phosphate (DARP), formate and pyrophosphate.</text>
</comment>
<dbReference type="NCBIfam" id="TIGR00505">
    <property type="entry name" value="ribA"/>
    <property type="match status" value="1"/>
</dbReference>
<feature type="region of interest" description="DHBP synthase" evidence="19">
    <location>
        <begin position="1"/>
        <end position="204"/>
    </location>
</feature>
<feature type="site" description="Essential for DHBP synthase activity" evidence="19">
    <location>
        <position position="129"/>
    </location>
</feature>
<dbReference type="InterPro" id="IPR000926">
    <property type="entry name" value="RibA"/>
</dbReference>
<reference evidence="27 34" key="2">
    <citation type="submission" date="2019-07" db="EMBL/GenBank/DDBJ databases">
        <authorList>
            <person name="Hibberd C M."/>
            <person name="Gehrig L. J."/>
            <person name="Chang H.-W."/>
            <person name="Venkatesh S."/>
        </authorList>
    </citation>
    <scope>NUCLEOTIDE SEQUENCE [LARGE SCALE GENOMIC DNA]</scope>
    <source>
        <strain evidence="27">Dorea_formicigenerans_SSTS_Bg7063</strain>
    </source>
</reference>
<feature type="site" description="Essential for DHBP synthase activity" evidence="19">
    <location>
        <position position="167"/>
    </location>
</feature>
<proteinExistence type="inferred from homology"/>
<dbReference type="EMBL" id="QSFS01000010">
    <property type="protein sequence ID" value="RHA68927.1"/>
    <property type="molecule type" value="Genomic_DNA"/>
</dbReference>
<keyword evidence="7 19" id="KW-0686">Riboflavin biosynthesis</keyword>
<evidence type="ECO:0000313" key="26">
    <source>
        <dbReference type="EMBL" id="RHL84985.1"/>
    </source>
</evidence>
<dbReference type="EMBL" id="QRNS01000021">
    <property type="protein sequence ID" value="RHK61418.1"/>
    <property type="molecule type" value="Genomic_DNA"/>
</dbReference>
<protein>
    <recommendedName>
        <fullName evidence="19">Riboflavin biosynthesis protein RibBA</fullName>
    </recommendedName>
    <domain>
        <recommendedName>
            <fullName evidence="19">3,4-dihydroxy-2-butanone 4-phosphate synthase</fullName>
            <shortName evidence="19">DHBP synthase</shortName>
            <ecNumber evidence="19">4.1.99.12</ecNumber>
        </recommendedName>
    </domain>
    <domain>
        <recommendedName>
            <fullName evidence="19">GTP cyclohydrolase-2</fullName>
            <ecNumber evidence="19">3.5.4.25</ecNumber>
        </recommendedName>
        <alternativeName>
            <fullName evidence="19">GTP cyclohydrolase II</fullName>
        </alternativeName>
    </domain>
</protein>
<accession>A0A395XLH2</accession>
<dbReference type="CDD" id="cd00641">
    <property type="entry name" value="GTP_cyclohydro2"/>
    <property type="match status" value="1"/>
</dbReference>
<dbReference type="Proteomes" id="UP000358366">
    <property type="component" value="Unassembled WGS sequence"/>
</dbReference>
<evidence type="ECO:0000256" key="15">
    <source>
        <dbReference type="ARBA" id="ARBA00023239"/>
    </source>
</evidence>
<evidence type="ECO:0000313" key="22">
    <source>
        <dbReference type="EMBL" id="RGW51592.1"/>
    </source>
</evidence>
<evidence type="ECO:0000313" key="30">
    <source>
        <dbReference type="Proteomes" id="UP000283325"/>
    </source>
</evidence>
<evidence type="ECO:0000256" key="4">
    <source>
        <dbReference type="ARBA" id="ARBA00004853"/>
    </source>
</evidence>
<evidence type="ECO:0000313" key="33">
    <source>
        <dbReference type="Proteomes" id="UP000285642"/>
    </source>
</evidence>
<name>A0A395XLH2_9FIRM</name>
<dbReference type="HAMAP" id="MF_00179">
    <property type="entry name" value="RibA"/>
    <property type="match status" value="1"/>
</dbReference>
<dbReference type="Gene3D" id="3.90.870.10">
    <property type="entry name" value="DHBP synthase"/>
    <property type="match status" value="1"/>
</dbReference>
<dbReference type="FunFam" id="3.90.870.10:FF:000001">
    <property type="entry name" value="Riboflavin biosynthesis protein RibBA"/>
    <property type="match status" value="1"/>
</dbReference>
<feature type="binding site" evidence="19">
    <location>
        <position position="320"/>
    </location>
    <ligand>
        <name>GTP</name>
        <dbReference type="ChEBI" id="CHEBI:37565"/>
    </ligand>
</feature>
<dbReference type="EC" id="4.1.99.12" evidence="19"/>
<comment type="cofactor">
    <cofactor evidence="19">
        <name>Mg(2+)</name>
        <dbReference type="ChEBI" id="CHEBI:18420"/>
    </cofactor>
    <cofactor evidence="19">
        <name>Mn(2+)</name>
        <dbReference type="ChEBI" id="CHEBI:29035"/>
    </cofactor>
    <text evidence="19">Binds 2 divalent metal cations per subunit. Magnesium or manganese.</text>
</comment>
<feature type="region of interest" description="GTP cyclohydrolase II" evidence="19">
    <location>
        <begin position="205"/>
        <end position="405"/>
    </location>
</feature>
<dbReference type="AlphaFoldDB" id="A0A395XLH2"/>
<evidence type="ECO:0000313" key="25">
    <source>
        <dbReference type="EMBL" id="RHK61418.1"/>
    </source>
</evidence>
<feature type="binding site" evidence="19">
    <location>
        <position position="146"/>
    </location>
    <ligand>
        <name>Mg(2+)</name>
        <dbReference type="ChEBI" id="CHEBI:18420"/>
        <label>2</label>
    </ligand>
</feature>
<dbReference type="PANTHER" id="PTHR21327:SF18">
    <property type="entry name" value="3,4-DIHYDROXY-2-BUTANONE 4-PHOSPHATE SYNTHASE"/>
    <property type="match status" value="1"/>
</dbReference>
<dbReference type="InterPro" id="IPR000422">
    <property type="entry name" value="DHBP_synthase_RibB"/>
</dbReference>
<feature type="binding site" evidence="19">
    <location>
        <position position="273"/>
    </location>
    <ligand>
        <name>Zn(2+)</name>
        <dbReference type="ChEBI" id="CHEBI:29105"/>
        <note>catalytic</note>
    </ligand>
</feature>
<comment type="pathway">
    <text evidence="4 19">Cofactor biosynthesis; riboflavin biosynthesis; 5-amino-6-(D-ribitylamino)uracil from GTP: step 1/4.</text>
</comment>
<dbReference type="NCBIfam" id="TIGR00506">
    <property type="entry name" value="ribB"/>
    <property type="match status" value="1"/>
</dbReference>
<dbReference type="EMBL" id="QSAJ01000029">
    <property type="protein sequence ID" value="RGW51592.1"/>
    <property type="molecule type" value="Genomic_DNA"/>
</dbReference>
<feature type="binding site" evidence="19">
    <location>
        <begin position="143"/>
        <end position="147"/>
    </location>
    <ligand>
        <name>D-ribulose 5-phosphate</name>
        <dbReference type="ChEBI" id="CHEBI:58121"/>
    </ligand>
</feature>
<evidence type="ECO:0000259" key="20">
    <source>
        <dbReference type="Pfam" id="PF00925"/>
    </source>
</evidence>
<keyword evidence="16 19" id="KW-0511">Multifunctional enzyme</keyword>
<comment type="cofactor">
    <cofactor evidence="2">
        <name>Mn(2+)</name>
        <dbReference type="ChEBI" id="CHEBI:29035"/>
    </cofactor>
</comment>
<dbReference type="GO" id="GO:0000287">
    <property type="term" value="F:magnesium ion binding"/>
    <property type="evidence" value="ECO:0007669"/>
    <property type="project" value="UniProtKB-UniRule"/>
</dbReference>
<comment type="similarity">
    <text evidence="6 19">In the N-terminal section; belongs to the DHBP synthase family.</text>
</comment>
<evidence type="ECO:0000313" key="28">
    <source>
        <dbReference type="Proteomes" id="UP000261324"/>
    </source>
</evidence>
<keyword evidence="11 19" id="KW-0862">Zinc</keyword>
<evidence type="ECO:0000256" key="8">
    <source>
        <dbReference type="ARBA" id="ARBA00022723"/>
    </source>
</evidence>
<dbReference type="HAMAP" id="MF_01283">
    <property type="entry name" value="RibBA"/>
    <property type="match status" value="1"/>
</dbReference>
<comment type="pathway">
    <text evidence="5 19">Cofactor biosynthesis; riboflavin biosynthesis; 2-hydroxy-3-oxobutyl phosphate from D-ribulose 5-phosphate: step 1/1.</text>
</comment>
<feature type="domain" description="GTP cyclohydrolase II" evidence="20">
    <location>
        <begin position="213"/>
        <end position="376"/>
    </location>
</feature>
<dbReference type="SUPFAM" id="SSF142695">
    <property type="entry name" value="RibA-like"/>
    <property type="match status" value="1"/>
</dbReference>
<keyword evidence="15 19" id="KW-0456">Lyase</keyword>
<evidence type="ECO:0000256" key="12">
    <source>
        <dbReference type="ARBA" id="ARBA00022842"/>
    </source>
</evidence>
<dbReference type="EMBL" id="CABHNI010000003">
    <property type="protein sequence ID" value="VUW91062.1"/>
    <property type="molecule type" value="Genomic_DNA"/>
</dbReference>
<dbReference type="GO" id="GO:0009231">
    <property type="term" value="P:riboflavin biosynthetic process"/>
    <property type="evidence" value="ECO:0007669"/>
    <property type="project" value="UniProtKB-UniRule"/>
</dbReference>
<dbReference type="UniPathway" id="UPA00275">
    <property type="reaction ID" value="UER00399"/>
</dbReference>
<feature type="binding site" evidence="19">
    <location>
        <position position="260"/>
    </location>
    <ligand>
        <name>Zn(2+)</name>
        <dbReference type="ChEBI" id="CHEBI:29105"/>
        <note>catalytic</note>
    </ligand>
</feature>
<evidence type="ECO:0000256" key="5">
    <source>
        <dbReference type="ARBA" id="ARBA00004904"/>
    </source>
</evidence>
<keyword evidence="9 19" id="KW-0547">Nucleotide-binding</keyword>
<comment type="cofactor">
    <cofactor evidence="19">
        <name>Zn(2+)</name>
        <dbReference type="ChEBI" id="CHEBI:29105"/>
    </cofactor>
    <text evidence="19">Binds 1 zinc ion per subunit.</text>
</comment>
<dbReference type="Proteomes" id="UP000285642">
    <property type="component" value="Unassembled WGS sequence"/>
</dbReference>
<evidence type="ECO:0000313" key="23">
    <source>
        <dbReference type="EMBL" id="RHA68927.1"/>
    </source>
</evidence>
<feature type="binding site" evidence="19">
    <location>
        <begin position="255"/>
        <end position="259"/>
    </location>
    <ligand>
        <name>GTP</name>
        <dbReference type="ChEBI" id="CHEBI:37565"/>
    </ligand>
</feature>
<evidence type="ECO:0000256" key="1">
    <source>
        <dbReference type="ARBA" id="ARBA00000141"/>
    </source>
</evidence>
<dbReference type="EMBL" id="QRPD01000016">
    <property type="protein sequence ID" value="RHL84985.1"/>
    <property type="molecule type" value="Genomic_DNA"/>
</dbReference>
<evidence type="ECO:0000256" key="7">
    <source>
        <dbReference type="ARBA" id="ARBA00022619"/>
    </source>
</evidence>
<comment type="catalytic activity">
    <reaction evidence="18 19">
        <text>GTP + 4 H2O = 2,5-diamino-6-hydroxy-4-(5-phosphoribosylamino)-pyrimidine + formate + 2 phosphate + 3 H(+)</text>
        <dbReference type="Rhea" id="RHEA:23704"/>
        <dbReference type="ChEBI" id="CHEBI:15377"/>
        <dbReference type="ChEBI" id="CHEBI:15378"/>
        <dbReference type="ChEBI" id="CHEBI:15740"/>
        <dbReference type="ChEBI" id="CHEBI:37565"/>
        <dbReference type="ChEBI" id="CHEBI:43474"/>
        <dbReference type="ChEBI" id="CHEBI:58614"/>
        <dbReference type="EC" id="3.5.4.25"/>
    </reaction>
</comment>
<evidence type="ECO:0000256" key="14">
    <source>
        <dbReference type="ARBA" id="ARBA00023211"/>
    </source>
</evidence>
<evidence type="ECO:0000256" key="16">
    <source>
        <dbReference type="ARBA" id="ARBA00023268"/>
    </source>
</evidence>
<dbReference type="Pfam" id="PF00926">
    <property type="entry name" value="DHBP_synthase"/>
    <property type="match status" value="1"/>
</dbReference>
<feature type="binding site" evidence="19">
    <location>
        <position position="167"/>
    </location>
    <ligand>
        <name>D-ribulose 5-phosphate</name>
        <dbReference type="ChEBI" id="CHEBI:58121"/>
    </ligand>
</feature>
<evidence type="ECO:0000313" key="34">
    <source>
        <dbReference type="Proteomes" id="UP000358366"/>
    </source>
</evidence>
<dbReference type="NCBIfam" id="NF001591">
    <property type="entry name" value="PRK00393.1"/>
    <property type="match status" value="1"/>
</dbReference>
<dbReference type="EC" id="3.5.4.25" evidence="19"/>
<dbReference type="SUPFAM" id="SSF55821">
    <property type="entry name" value="YrdC/RibB"/>
    <property type="match status" value="1"/>
</dbReference>
<evidence type="ECO:0000256" key="10">
    <source>
        <dbReference type="ARBA" id="ARBA00022801"/>
    </source>
</evidence>
<dbReference type="GO" id="GO:0005525">
    <property type="term" value="F:GTP binding"/>
    <property type="evidence" value="ECO:0007669"/>
    <property type="project" value="UniProtKB-KW"/>
</dbReference>
<feature type="binding site" evidence="19">
    <location>
        <position position="271"/>
    </location>
    <ligand>
        <name>Zn(2+)</name>
        <dbReference type="ChEBI" id="CHEBI:29105"/>
        <note>catalytic</note>
    </ligand>
</feature>
<comment type="catalytic activity">
    <reaction evidence="1 19">
        <text>D-ribulose 5-phosphate = (2S)-2-hydroxy-3-oxobutyl phosphate + formate + H(+)</text>
        <dbReference type="Rhea" id="RHEA:18457"/>
        <dbReference type="ChEBI" id="CHEBI:15378"/>
        <dbReference type="ChEBI" id="CHEBI:15740"/>
        <dbReference type="ChEBI" id="CHEBI:58121"/>
        <dbReference type="ChEBI" id="CHEBI:58830"/>
        <dbReference type="EC" id="4.1.99.12"/>
    </reaction>
</comment>
<evidence type="ECO:0000256" key="19">
    <source>
        <dbReference type="HAMAP-Rule" id="MF_01283"/>
    </source>
</evidence>
<evidence type="ECO:0000256" key="18">
    <source>
        <dbReference type="ARBA" id="ARBA00049295"/>
    </source>
</evidence>
<dbReference type="RefSeq" id="WP_105309431.1">
    <property type="nucleotide sequence ID" value="NZ_CABHNI010000003.1"/>
</dbReference>
<keyword evidence="12 19" id="KW-0460">Magnesium</keyword>
<feature type="binding site" evidence="19">
    <location>
        <begin position="298"/>
        <end position="300"/>
    </location>
    <ligand>
        <name>GTP</name>
        <dbReference type="ChEBI" id="CHEBI:37565"/>
    </ligand>
</feature>
<evidence type="ECO:0000256" key="17">
    <source>
        <dbReference type="ARBA" id="ARBA00043932"/>
    </source>
</evidence>
<feature type="binding site" evidence="19">
    <location>
        <position position="32"/>
    </location>
    <ligand>
        <name>Mg(2+)</name>
        <dbReference type="ChEBI" id="CHEBI:18420"/>
        <label>1</label>
    </ligand>
</feature>
<evidence type="ECO:0000313" key="21">
    <source>
        <dbReference type="EMBL" id="RGK81345.1"/>
    </source>
</evidence>
<organism evidence="22 29">
    <name type="scientific">Dorea formicigenerans</name>
    <dbReference type="NCBI Taxonomy" id="39486"/>
    <lineage>
        <taxon>Bacteria</taxon>
        <taxon>Bacillati</taxon>
        <taxon>Bacillota</taxon>
        <taxon>Clostridia</taxon>
        <taxon>Lachnospirales</taxon>
        <taxon>Lachnospiraceae</taxon>
        <taxon>Dorea</taxon>
    </lineage>
</organism>
<evidence type="ECO:0000313" key="27">
    <source>
        <dbReference type="EMBL" id="VUW91062.1"/>
    </source>
</evidence>
<dbReference type="PANTHER" id="PTHR21327">
    <property type="entry name" value="GTP CYCLOHYDROLASE II-RELATED"/>
    <property type="match status" value="1"/>
</dbReference>
<dbReference type="Proteomes" id="UP000284152">
    <property type="component" value="Unassembled WGS sequence"/>
</dbReference>
<dbReference type="PIRSF" id="PIRSF001259">
    <property type="entry name" value="RibA"/>
    <property type="match status" value="1"/>
</dbReference>